<evidence type="ECO:0000313" key="1">
    <source>
        <dbReference type="EMBL" id="KAL1599328.1"/>
    </source>
</evidence>
<gene>
    <name evidence="1" type="ORF">SLS59_006345</name>
</gene>
<proteinExistence type="predicted"/>
<reference evidence="1 2" key="1">
    <citation type="submission" date="2024-02" db="EMBL/GenBank/DDBJ databases">
        <title>De novo assembly and annotation of 12 fungi associated with fruit tree decline syndrome in Ontario, Canada.</title>
        <authorList>
            <person name="Sulman M."/>
            <person name="Ellouze W."/>
            <person name="Ilyukhin E."/>
        </authorList>
    </citation>
    <scope>NUCLEOTIDE SEQUENCE [LARGE SCALE GENOMIC DNA]</scope>
    <source>
        <strain evidence="1 2">M97-236</strain>
    </source>
</reference>
<organism evidence="1 2">
    <name type="scientific">Nothophoma quercina</name>
    <dbReference type="NCBI Taxonomy" id="749835"/>
    <lineage>
        <taxon>Eukaryota</taxon>
        <taxon>Fungi</taxon>
        <taxon>Dikarya</taxon>
        <taxon>Ascomycota</taxon>
        <taxon>Pezizomycotina</taxon>
        <taxon>Dothideomycetes</taxon>
        <taxon>Pleosporomycetidae</taxon>
        <taxon>Pleosporales</taxon>
        <taxon>Pleosporineae</taxon>
        <taxon>Didymellaceae</taxon>
        <taxon>Nothophoma</taxon>
    </lineage>
</organism>
<keyword evidence="2" id="KW-1185">Reference proteome</keyword>
<protein>
    <submittedName>
        <fullName evidence="1">Uncharacterized protein</fullName>
    </submittedName>
</protein>
<evidence type="ECO:0000313" key="2">
    <source>
        <dbReference type="Proteomes" id="UP001521222"/>
    </source>
</evidence>
<sequence>MISYYGSKHLAMMYRTEYIQVDNDKGFKRLLLGNVFDAMDAKPYDKLWYIFGSATDMSEPDAYVPGDLCKIVPEDGFQGIDLFKQLNGSDRV</sequence>
<name>A0ABR3R4Z4_9PLEO</name>
<comment type="caution">
    <text evidence="1">The sequence shown here is derived from an EMBL/GenBank/DDBJ whole genome shotgun (WGS) entry which is preliminary data.</text>
</comment>
<dbReference type="EMBL" id="JAKIXB020000020">
    <property type="protein sequence ID" value="KAL1599328.1"/>
    <property type="molecule type" value="Genomic_DNA"/>
</dbReference>
<accession>A0ABR3R4Z4</accession>
<dbReference type="Proteomes" id="UP001521222">
    <property type="component" value="Unassembled WGS sequence"/>
</dbReference>